<dbReference type="Gene3D" id="2.160.10.10">
    <property type="entry name" value="Hexapeptide repeat proteins"/>
    <property type="match status" value="1"/>
</dbReference>
<keyword evidence="2" id="KW-0808">Transferase</keyword>
<dbReference type="PANTHER" id="PTHR23416:SF23">
    <property type="entry name" value="ACETYLTRANSFERASE C18B11.09C-RELATED"/>
    <property type="match status" value="1"/>
</dbReference>
<dbReference type="EMBL" id="JBHRTL010000006">
    <property type="protein sequence ID" value="MFC3155404.1"/>
    <property type="molecule type" value="Genomic_DNA"/>
</dbReference>
<evidence type="ECO:0000256" key="2">
    <source>
        <dbReference type="ARBA" id="ARBA00022679"/>
    </source>
</evidence>
<comment type="similarity">
    <text evidence="1">Belongs to the transferase hexapeptide repeat family.</text>
</comment>
<dbReference type="GO" id="GO:0016746">
    <property type="term" value="F:acyltransferase activity"/>
    <property type="evidence" value="ECO:0007669"/>
    <property type="project" value="UniProtKB-KW"/>
</dbReference>
<dbReference type="InterPro" id="IPR011004">
    <property type="entry name" value="Trimer_LpxA-like_sf"/>
</dbReference>
<sequence length="201" mass="21884">MPDSATYQAQHKRRLSYMPWLYYRLKPKHLEWAAPWQGAIQARLCELETVEIGRNVFIAPEAQLFAEPGRPIIVGDNSYIAADAVLHGPITLGESVSINHHASLDGGRAGIHIGDHCRLAAYCSLYAFNHGLAPERLIREQPVSSKGIILQSDVWLGSHTGVVDGVTMRRGAVAGMQSVVTRDVASNTIVAGNPAQVIGQR</sequence>
<proteinExistence type="inferred from homology"/>
<comment type="caution">
    <text evidence="3">The sequence shown here is derived from an EMBL/GenBank/DDBJ whole genome shotgun (WGS) entry which is preliminary data.</text>
</comment>
<evidence type="ECO:0000313" key="4">
    <source>
        <dbReference type="Proteomes" id="UP001595548"/>
    </source>
</evidence>
<accession>A0ABV7HNH5</accession>
<dbReference type="InterPro" id="IPR051159">
    <property type="entry name" value="Hexapeptide_acetyltransf"/>
</dbReference>
<keyword evidence="4" id="KW-1185">Reference proteome</keyword>
<dbReference type="CDD" id="cd04647">
    <property type="entry name" value="LbH_MAT_like"/>
    <property type="match status" value="1"/>
</dbReference>
<organism evidence="3 4">
    <name type="scientific">Gilvimarinus japonicus</name>
    <dbReference type="NCBI Taxonomy" id="1796469"/>
    <lineage>
        <taxon>Bacteria</taxon>
        <taxon>Pseudomonadati</taxon>
        <taxon>Pseudomonadota</taxon>
        <taxon>Gammaproteobacteria</taxon>
        <taxon>Cellvibrionales</taxon>
        <taxon>Cellvibrionaceae</taxon>
        <taxon>Gilvimarinus</taxon>
    </lineage>
</organism>
<keyword evidence="3" id="KW-0012">Acyltransferase</keyword>
<name>A0ABV7HNH5_9GAMM</name>
<reference evidence="4" key="1">
    <citation type="journal article" date="2019" name="Int. J. Syst. Evol. Microbiol.">
        <title>The Global Catalogue of Microorganisms (GCM) 10K type strain sequencing project: providing services to taxonomists for standard genome sequencing and annotation.</title>
        <authorList>
            <consortium name="The Broad Institute Genomics Platform"/>
            <consortium name="The Broad Institute Genome Sequencing Center for Infectious Disease"/>
            <person name="Wu L."/>
            <person name="Ma J."/>
        </authorList>
    </citation>
    <scope>NUCLEOTIDE SEQUENCE [LARGE SCALE GENOMIC DNA]</scope>
    <source>
        <strain evidence="4">KCTC 52141</strain>
    </source>
</reference>
<dbReference type="RefSeq" id="WP_382416085.1">
    <property type="nucleotide sequence ID" value="NZ_AP031500.1"/>
</dbReference>
<dbReference type="PANTHER" id="PTHR23416">
    <property type="entry name" value="SIALIC ACID SYNTHASE-RELATED"/>
    <property type="match status" value="1"/>
</dbReference>
<protein>
    <submittedName>
        <fullName evidence="3">Acyltransferase</fullName>
    </submittedName>
</protein>
<evidence type="ECO:0000256" key="1">
    <source>
        <dbReference type="ARBA" id="ARBA00007274"/>
    </source>
</evidence>
<dbReference type="Proteomes" id="UP001595548">
    <property type="component" value="Unassembled WGS sequence"/>
</dbReference>
<dbReference type="SUPFAM" id="SSF51161">
    <property type="entry name" value="Trimeric LpxA-like enzymes"/>
    <property type="match status" value="1"/>
</dbReference>
<evidence type="ECO:0000313" key="3">
    <source>
        <dbReference type="EMBL" id="MFC3155404.1"/>
    </source>
</evidence>
<gene>
    <name evidence="3" type="ORF">ACFOEB_09360</name>
</gene>